<evidence type="ECO:0000256" key="8">
    <source>
        <dbReference type="SAM" id="MobiDB-lite"/>
    </source>
</evidence>
<protein>
    <recommendedName>
        <fullName evidence="11">DUF159 domain protein</fullName>
    </recommendedName>
</protein>
<feature type="region of interest" description="Disordered" evidence="8">
    <location>
        <begin position="1"/>
        <end position="132"/>
    </location>
</feature>
<evidence type="ECO:0000256" key="6">
    <source>
        <dbReference type="ARBA" id="ARBA00023125"/>
    </source>
</evidence>
<keyword evidence="4" id="KW-0378">Hydrolase</keyword>
<keyword evidence="3" id="KW-0227">DNA damage</keyword>
<evidence type="ECO:0000256" key="5">
    <source>
        <dbReference type="ARBA" id="ARBA00023124"/>
    </source>
</evidence>
<evidence type="ECO:0000313" key="10">
    <source>
        <dbReference type="Proteomes" id="UP001600064"/>
    </source>
</evidence>
<evidence type="ECO:0000256" key="3">
    <source>
        <dbReference type="ARBA" id="ARBA00022763"/>
    </source>
</evidence>
<feature type="compositionally biased region" description="Acidic residues" evidence="8">
    <location>
        <begin position="80"/>
        <end position="92"/>
    </location>
</feature>
<evidence type="ECO:0000256" key="2">
    <source>
        <dbReference type="ARBA" id="ARBA00022670"/>
    </source>
</evidence>
<evidence type="ECO:0000256" key="7">
    <source>
        <dbReference type="ARBA" id="ARBA00023239"/>
    </source>
</evidence>
<reference evidence="9 10" key="1">
    <citation type="journal article" date="2024" name="Commun. Biol.">
        <title>Comparative genomic analysis of thermophilic fungi reveals convergent evolutionary adaptations and gene losses.</title>
        <authorList>
            <person name="Steindorff A.S."/>
            <person name="Aguilar-Pontes M.V."/>
            <person name="Robinson A.J."/>
            <person name="Andreopoulos B."/>
            <person name="LaButti K."/>
            <person name="Kuo A."/>
            <person name="Mondo S."/>
            <person name="Riley R."/>
            <person name="Otillar R."/>
            <person name="Haridas S."/>
            <person name="Lipzen A."/>
            <person name="Grimwood J."/>
            <person name="Schmutz J."/>
            <person name="Clum A."/>
            <person name="Reid I.D."/>
            <person name="Moisan M.C."/>
            <person name="Butler G."/>
            <person name="Nguyen T.T.M."/>
            <person name="Dewar K."/>
            <person name="Conant G."/>
            <person name="Drula E."/>
            <person name="Henrissat B."/>
            <person name="Hansel C."/>
            <person name="Singer S."/>
            <person name="Hutchinson M.I."/>
            <person name="de Vries R.P."/>
            <person name="Natvig D.O."/>
            <person name="Powell A.J."/>
            <person name="Tsang A."/>
            <person name="Grigoriev I.V."/>
        </authorList>
    </citation>
    <scope>NUCLEOTIDE SEQUENCE [LARGE SCALE GENOMIC DNA]</scope>
    <source>
        <strain evidence="9 10">ATCC 22073</strain>
    </source>
</reference>
<dbReference type="PANTHER" id="PTHR13604:SF0">
    <property type="entry name" value="ABASIC SITE PROCESSING PROTEIN HMCES"/>
    <property type="match status" value="1"/>
</dbReference>
<feature type="compositionally biased region" description="Basic and acidic residues" evidence="8">
    <location>
        <begin position="93"/>
        <end position="116"/>
    </location>
</feature>
<dbReference type="SUPFAM" id="SSF143081">
    <property type="entry name" value="BB1717-like"/>
    <property type="match status" value="1"/>
</dbReference>
<evidence type="ECO:0000313" key="9">
    <source>
        <dbReference type="EMBL" id="KAL2264985.1"/>
    </source>
</evidence>
<feature type="compositionally biased region" description="Low complexity" evidence="8">
    <location>
        <begin position="453"/>
        <end position="462"/>
    </location>
</feature>
<name>A0ABR4D3M8_9PEZI</name>
<feature type="compositionally biased region" description="Basic and acidic residues" evidence="8">
    <location>
        <begin position="349"/>
        <end position="359"/>
    </location>
</feature>
<feature type="compositionally biased region" description="Acidic residues" evidence="8">
    <location>
        <begin position="20"/>
        <end position="34"/>
    </location>
</feature>
<sequence length="475" mass="53005">MCGRYAMALRPSQIRRMLQDDDMPVDDAPADEGDGAPRQSYNFAPGYHGVVYRADVQHPGPQDGSPLENDREQAPRGGPEAEDEREDAESEGDDRTGGDDVNRPADDRAQANDAQEKQTGQGPRPIKDGKTAFLPDSARVCHKLQSMRWGLIPAWTRRSPDYASMLKTINCRDDSLATPGGMWESMKKRKRCIVVAQGFYEWRKKGKEKMPHYVRRKDGKLMCFAGLWDCVRFDHDNADGSRPPQEPLYTYTIITTDSNAQLRFLHDRMPVILEPGSEAMFKWLDPRRTTWTGELQALLRPFAGELEVYPVSKDVGKVGNNSPSFIIPVSSRENKGNIANFFANAAAEKKNQGANKEAEGVEEEEEEEKREEDQADAERASHKGVKREREATPPSERSPEKTSQDEPPTKRPASLARSAMTPQTSPVKPRPRPTPTKGKISAVKNEPRRSPAKARAQQAAAKGSMKITSFFGAKT</sequence>
<dbReference type="EMBL" id="JAZGUE010000007">
    <property type="protein sequence ID" value="KAL2264985.1"/>
    <property type="molecule type" value="Genomic_DNA"/>
</dbReference>
<organism evidence="9 10">
    <name type="scientific">Remersonia thermophila</name>
    <dbReference type="NCBI Taxonomy" id="72144"/>
    <lineage>
        <taxon>Eukaryota</taxon>
        <taxon>Fungi</taxon>
        <taxon>Dikarya</taxon>
        <taxon>Ascomycota</taxon>
        <taxon>Pezizomycotina</taxon>
        <taxon>Sordariomycetes</taxon>
        <taxon>Sordariomycetidae</taxon>
        <taxon>Sordariales</taxon>
        <taxon>Sordariales incertae sedis</taxon>
        <taxon>Remersonia</taxon>
    </lineage>
</organism>
<keyword evidence="7" id="KW-0456">Lyase</keyword>
<dbReference type="InterPro" id="IPR036590">
    <property type="entry name" value="SRAP-like"/>
</dbReference>
<dbReference type="GeneID" id="98128967"/>
<dbReference type="Gene3D" id="3.90.1680.10">
    <property type="entry name" value="SOS response associated peptidase-like"/>
    <property type="match status" value="1"/>
</dbReference>
<feature type="compositionally biased region" description="Basic and acidic residues" evidence="8">
    <location>
        <begin position="376"/>
        <end position="409"/>
    </location>
</feature>
<dbReference type="Proteomes" id="UP001600064">
    <property type="component" value="Unassembled WGS sequence"/>
</dbReference>
<keyword evidence="6" id="KW-0238">DNA-binding</keyword>
<keyword evidence="2" id="KW-0645">Protease</keyword>
<gene>
    <name evidence="9" type="ORF">VTJ83DRAFT_7495</name>
</gene>
<feature type="compositionally biased region" description="Acidic residues" evidence="8">
    <location>
        <begin position="360"/>
        <end position="375"/>
    </location>
</feature>
<comment type="caution">
    <text evidence="9">The sequence shown here is derived from an EMBL/GenBank/DDBJ whole genome shotgun (WGS) entry which is preliminary data.</text>
</comment>
<dbReference type="RefSeq" id="XP_070863712.1">
    <property type="nucleotide sequence ID" value="XM_071014323.1"/>
</dbReference>
<evidence type="ECO:0008006" key="11">
    <source>
        <dbReference type="Google" id="ProtNLM"/>
    </source>
</evidence>
<dbReference type="InterPro" id="IPR003738">
    <property type="entry name" value="SRAP"/>
</dbReference>
<comment type="similarity">
    <text evidence="1">Belongs to the SOS response-associated peptidase family.</text>
</comment>
<proteinExistence type="inferred from homology"/>
<evidence type="ECO:0000256" key="4">
    <source>
        <dbReference type="ARBA" id="ARBA00022801"/>
    </source>
</evidence>
<dbReference type="Pfam" id="PF02586">
    <property type="entry name" value="SRAP"/>
    <property type="match status" value="1"/>
</dbReference>
<accession>A0ABR4D3M8</accession>
<keyword evidence="5" id="KW-0190">Covalent protein-DNA linkage</keyword>
<evidence type="ECO:0000256" key="1">
    <source>
        <dbReference type="ARBA" id="ARBA00008136"/>
    </source>
</evidence>
<keyword evidence="10" id="KW-1185">Reference proteome</keyword>
<dbReference type="PANTHER" id="PTHR13604">
    <property type="entry name" value="DC12-RELATED"/>
    <property type="match status" value="1"/>
</dbReference>
<feature type="region of interest" description="Disordered" evidence="8">
    <location>
        <begin position="349"/>
        <end position="475"/>
    </location>
</feature>